<dbReference type="FunFam" id="2.60.40.420:FF:000018">
    <property type="entry name" value="Lamin-like protein"/>
    <property type="match status" value="1"/>
</dbReference>
<name>A0A5C7IMX3_9ROSI</name>
<dbReference type="PANTHER" id="PTHR33021:SF547">
    <property type="entry name" value="OS03G0758500 PROTEIN"/>
    <property type="match status" value="1"/>
</dbReference>
<evidence type="ECO:0000256" key="7">
    <source>
        <dbReference type="SAM" id="SignalP"/>
    </source>
</evidence>
<dbReference type="Pfam" id="PF02298">
    <property type="entry name" value="Cu_bind_like"/>
    <property type="match status" value="1"/>
</dbReference>
<dbReference type="GO" id="GO:0005886">
    <property type="term" value="C:plasma membrane"/>
    <property type="evidence" value="ECO:0007669"/>
    <property type="project" value="TreeGrafter"/>
</dbReference>
<dbReference type="Proteomes" id="UP000323000">
    <property type="component" value="Chromosome 2"/>
</dbReference>
<feature type="transmembrane region" description="Helical" evidence="6">
    <location>
        <begin position="145"/>
        <end position="170"/>
    </location>
</feature>
<feature type="domain" description="Phytocyanin" evidence="8">
    <location>
        <begin position="28"/>
        <end position="128"/>
    </location>
</feature>
<evidence type="ECO:0000259" key="8">
    <source>
        <dbReference type="PROSITE" id="PS51485"/>
    </source>
</evidence>
<evidence type="ECO:0000256" key="4">
    <source>
        <dbReference type="ARBA" id="ARBA00035011"/>
    </source>
</evidence>
<keyword evidence="10" id="KW-1185">Reference proteome</keyword>
<comment type="function">
    <text evidence="5">May act as a carbohydrate transporter.</text>
</comment>
<evidence type="ECO:0000256" key="6">
    <source>
        <dbReference type="SAM" id="Phobius"/>
    </source>
</evidence>
<dbReference type="OrthoDB" id="676939at2759"/>
<evidence type="ECO:0000256" key="3">
    <source>
        <dbReference type="ARBA" id="ARBA00023180"/>
    </source>
</evidence>
<dbReference type="GO" id="GO:0009055">
    <property type="term" value="F:electron transfer activity"/>
    <property type="evidence" value="ECO:0007669"/>
    <property type="project" value="InterPro"/>
</dbReference>
<feature type="chain" id="PRO_5022732226" description="Phytocyanin domain-containing protein" evidence="7">
    <location>
        <begin position="28"/>
        <end position="171"/>
    </location>
</feature>
<keyword evidence="6" id="KW-1133">Transmembrane helix</keyword>
<keyword evidence="1 7" id="KW-0732">Signal</keyword>
<feature type="signal peptide" evidence="7">
    <location>
        <begin position="1"/>
        <end position="27"/>
    </location>
</feature>
<keyword evidence="3" id="KW-0325">Glycoprotein</keyword>
<evidence type="ECO:0000313" key="10">
    <source>
        <dbReference type="Proteomes" id="UP000323000"/>
    </source>
</evidence>
<protein>
    <recommendedName>
        <fullName evidence="8">Phytocyanin domain-containing protein</fullName>
    </recommendedName>
</protein>
<dbReference type="InterPro" id="IPR008972">
    <property type="entry name" value="Cupredoxin"/>
</dbReference>
<comment type="caution">
    <text evidence="9">The sequence shown here is derived from an EMBL/GenBank/DDBJ whole genome shotgun (WGS) entry which is preliminary data.</text>
</comment>
<dbReference type="EMBL" id="VAHF01000002">
    <property type="protein sequence ID" value="TXG70184.1"/>
    <property type="molecule type" value="Genomic_DNA"/>
</dbReference>
<evidence type="ECO:0000256" key="5">
    <source>
        <dbReference type="ARBA" id="ARBA00037626"/>
    </source>
</evidence>
<keyword evidence="6" id="KW-0472">Membrane</keyword>
<keyword evidence="6" id="KW-0812">Transmembrane</keyword>
<gene>
    <name evidence="9" type="ORF">EZV62_005119</name>
</gene>
<dbReference type="InterPro" id="IPR039391">
    <property type="entry name" value="Phytocyanin-like"/>
</dbReference>
<evidence type="ECO:0000313" key="9">
    <source>
        <dbReference type="EMBL" id="TXG70184.1"/>
    </source>
</evidence>
<dbReference type="SUPFAM" id="SSF49503">
    <property type="entry name" value="Cupredoxins"/>
    <property type="match status" value="1"/>
</dbReference>
<accession>A0A5C7IMX3</accession>
<comment type="similarity">
    <text evidence="4">Belongs to the early nodulin-like (ENODL) family.</text>
</comment>
<sequence length="171" mass="19274">MISFCSKLRHPLILLLLMIMALQCVSATLHRVGGKLGWNPNINYTEWAASERLYVKDWLIFYFDKNMYNVLEVNKTNYENCREQEFITNVSRGGGRDVFELKEAKAYYFLSGGGFCWSGMKLAISVHQPPPQQPPPPPPASSKAASLLTLTTSIISTTLLLAFSIVLVWLL</sequence>
<reference evidence="10" key="1">
    <citation type="journal article" date="2019" name="Gigascience">
        <title>De novo genome assembly of the endangered Acer yangbiense, a plant species with extremely small populations endemic to Yunnan Province, China.</title>
        <authorList>
            <person name="Yang J."/>
            <person name="Wariss H.M."/>
            <person name="Tao L."/>
            <person name="Zhang R."/>
            <person name="Yun Q."/>
            <person name="Hollingsworth P."/>
            <person name="Dao Z."/>
            <person name="Luo G."/>
            <person name="Guo H."/>
            <person name="Ma Y."/>
            <person name="Sun W."/>
        </authorList>
    </citation>
    <scope>NUCLEOTIDE SEQUENCE [LARGE SCALE GENOMIC DNA]</scope>
    <source>
        <strain evidence="10">cv. Malutang</strain>
    </source>
</reference>
<dbReference type="InterPro" id="IPR003245">
    <property type="entry name" value="Phytocyanin_dom"/>
</dbReference>
<dbReference type="Gene3D" id="2.60.40.420">
    <property type="entry name" value="Cupredoxins - blue copper proteins"/>
    <property type="match status" value="1"/>
</dbReference>
<keyword evidence="2" id="KW-1015">Disulfide bond</keyword>
<dbReference type="AlphaFoldDB" id="A0A5C7IMX3"/>
<organism evidence="9 10">
    <name type="scientific">Acer yangbiense</name>
    <dbReference type="NCBI Taxonomy" id="1000413"/>
    <lineage>
        <taxon>Eukaryota</taxon>
        <taxon>Viridiplantae</taxon>
        <taxon>Streptophyta</taxon>
        <taxon>Embryophyta</taxon>
        <taxon>Tracheophyta</taxon>
        <taxon>Spermatophyta</taxon>
        <taxon>Magnoliopsida</taxon>
        <taxon>eudicotyledons</taxon>
        <taxon>Gunneridae</taxon>
        <taxon>Pentapetalae</taxon>
        <taxon>rosids</taxon>
        <taxon>malvids</taxon>
        <taxon>Sapindales</taxon>
        <taxon>Sapindaceae</taxon>
        <taxon>Hippocastanoideae</taxon>
        <taxon>Acereae</taxon>
        <taxon>Acer</taxon>
    </lineage>
</organism>
<dbReference type="PROSITE" id="PS51485">
    <property type="entry name" value="PHYTOCYANIN"/>
    <property type="match status" value="1"/>
</dbReference>
<evidence type="ECO:0000256" key="2">
    <source>
        <dbReference type="ARBA" id="ARBA00023157"/>
    </source>
</evidence>
<dbReference type="PANTHER" id="PTHR33021">
    <property type="entry name" value="BLUE COPPER PROTEIN"/>
    <property type="match status" value="1"/>
</dbReference>
<proteinExistence type="inferred from homology"/>
<evidence type="ECO:0000256" key="1">
    <source>
        <dbReference type="ARBA" id="ARBA00022729"/>
    </source>
</evidence>